<evidence type="ECO:0000313" key="9">
    <source>
        <dbReference type="EMBL" id="RCW76437.1"/>
    </source>
</evidence>
<keyword evidence="10" id="KW-1185">Reference proteome</keyword>
<dbReference type="PANTHER" id="PTHR42940:SF8">
    <property type="entry name" value="VACUOLAR PROTEIN SORTING-ASSOCIATED PROTEIN 11"/>
    <property type="match status" value="1"/>
</dbReference>
<evidence type="ECO:0000256" key="2">
    <source>
        <dbReference type="ARBA" id="ARBA00008072"/>
    </source>
</evidence>
<evidence type="ECO:0000259" key="8">
    <source>
        <dbReference type="SMART" id="SM00829"/>
    </source>
</evidence>
<protein>
    <recommendedName>
        <fullName evidence="3">alcohol dehydrogenase</fullName>
        <ecNumber evidence="3">1.1.1.1</ecNumber>
    </recommendedName>
</protein>
<comment type="cofactor">
    <cofactor evidence="1 7">
        <name>Zn(2+)</name>
        <dbReference type="ChEBI" id="CHEBI:29105"/>
    </cofactor>
</comment>
<dbReference type="InterPro" id="IPR013154">
    <property type="entry name" value="ADH-like_N"/>
</dbReference>
<dbReference type="InterPro" id="IPR011032">
    <property type="entry name" value="GroES-like_sf"/>
</dbReference>
<dbReference type="GO" id="GO:0005737">
    <property type="term" value="C:cytoplasm"/>
    <property type="evidence" value="ECO:0007669"/>
    <property type="project" value="TreeGrafter"/>
</dbReference>
<dbReference type="InterPro" id="IPR036291">
    <property type="entry name" value="NAD(P)-bd_dom_sf"/>
</dbReference>
<dbReference type="OrthoDB" id="9771084at2"/>
<evidence type="ECO:0000256" key="4">
    <source>
        <dbReference type="ARBA" id="ARBA00022723"/>
    </source>
</evidence>
<reference evidence="9 10" key="1">
    <citation type="submission" date="2018-07" db="EMBL/GenBank/DDBJ databases">
        <title>Genomic Encyclopedia of Type Strains, Phase IV (KMG-IV): sequencing the most valuable type-strain genomes for metagenomic binning, comparative biology and taxonomic classification.</title>
        <authorList>
            <person name="Goeker M."/>
        </authorList>
    </citation>
    <scope>NUCLEOTIDE SEQUENCE [LARGE SCALE GENOMIC DNA]</scope>
    <source>
        <strain evidence="9 10">DSM 21634</strain>
    </source>
</reference>
<dbReference type="PROSITE" id="PS00059">
    <property type="entry name" value="ADH_ZINC"/>
    <property type="match status" value="1"/>
</dbReference>
<dbReference type="InterPro" id="IPR002328">
    <property type="entry name" value="ADH_Zn_CS"/>
</dbReference>
<dbReference type="Pfam" id="PF08240">
    <property type="entry name" value="ADH_N"/>
    <property type="match status" value="1"/>
</dbReference>
<evidence type="ECO:0000313" key="10">
    <source>
        <dbReference type="Proteomes" id="UP000252884"/>
    </source>
</evidence>
<dbReference type="Gene3D" id="3.90.180.10">
    <property type="entry name" value="Medium-chain alcohol dehydrogenases, catalytic domain"/>
    <property type="match status" value="1"/>
</dbReference>
<dbReference type="RefSeq" id="WP_114466501.1">
    <property type="nucleotide sequence ID" value="NZ_QPJK01000001.1"/>
</dbReference>
<name>A0A368YC59_9BURK</name>
<gene>
    <name evidence="9" type="ORF">DES41_1011043</name>
</gene>
<proteinExistence type="inferred from homology"/>
<dbReference type="Pfam" id="PF00107">
    <property type="entry name" value="ADH_zinc_N"/>
    <property type="match status" value="1"/>
</dbReference>
<dbReference type="Gene3D" id="3.40.50.720">
    <property type="entry name" value="NAD(P)-binding Rossmann-like Domain"/>
    <property type="match status" value="1"/>
</dbReference>
<evidence type="ECO:0000256" key="1">
    <source>
        <dbReference type="ARBA" id="ARBA00001947"/>
    </source>
</evidence>
<dbReference type="CDD" id="cd08240">
    <property type="entry name" value="6_hydroxyhexanoate_dh_like"/>
    <property type="match status" value="1"/>
</dbReference>
<dbReference type="GO" id="GO:0008270">
    <property type="term" value="F:zinc ion binding"/>
    <property type="evidence" value="ECO:0007669"/>
    <property type="project" value="InterPro"/>
</dbReference>
<dbReference type="PANTHER" id="PTHR42940">
    <property type="entry name" value="ALCOHOL DEHYDROGENASE 1-RELATED"/>
    <property type="match status" value="1"/>
</dbReference>
<keyword evidence="4 7" id="KW-0479">Metal-binding</keyword>
<comment type="caution">
    <text evidence="9">The sequence shown here is derived from an EMBL/GenBank/DDBJ whole genome shotgun (WGS) entry which is preliminary data.</text>
</comment>
<sequence length="352" mass="36093">MISYDLTAFGAPLARNEQPTPTPQGSEVLVRVLAAGVCHSDIHIRHGYYDMGNGKRLNMGDRGAALPLTMGHETAGEIVAAGPDAKDAKIGQRVVVYPWLGCGQCKVCARGQENLCLKGRSLGVFAPGGYADHMLVPHARYLVDIGDMAPEQAAPCACSGLTMYSAIGKIDPAVLKDEHVVVFGAGGLGLMAVGLLKALGNPGAIVIEPDAAKRAAALKAGAAHAIDSAAPDAAEQAKAAAGGAVWAALDCVGTEQTVGTGIAMLTKGGQFVQVGLFGGKVEISTPSMPMRAVSYEGSYVGNLGQLQALIALAKTGKLAPLPIDARPLDQAEAALQDLEAGKVVGRVMLKPQ</sequence>
<dbReference type="EC" id="1.1.1.1" evidence="3"/>
<dbReference type="EMBL" id="QPJK01000001">
    <property type="protein sequence ID" value="RCW76437.1"/>
    <property type="molecule type" value="Genomic_DNA"/>
</dbReference>
<dbReference type="InterPro" id="IPR013149">
    <property type="entry name" value="ADH-like_C"/>
</dbReference>
<evidence type="ECO:0000256" key="5">
    <source>
        <dbReference type="ARBA" id="ARBA00022833"/>
    </source>
</evidence>
<comment type="similarity">
    <text evidence="2 7">Belongs to the zinc-containing alcohol dehydrogenase family.</text>
</comment>
<dbReference type="Proteomes" id="UP000252884">
    <property type="component" value="Unassembled WGS sequence"/>
</dbReference>
<dbReference type="AlphaFoldDB" id="A0A368YC59"/>
<keyword evidence="6" id="KW-0560">Oxidoreductase</keyword>
<accession>A0A368YC59</accession>
<dbReference type="SMART" id="SM00829">
    <property type="entry name" value="PKS_ER"/>
    <property type="match status" value="1"/>
</dbReference>
<keyword evidence="5 7" id="KW-0862">Zinc</keyword>
<evidence type="ECO:0000256" key="7">
    <source>
        <dbReference type="RuleBase" id="RU361277"/>
    </source>
</evidence>
<dbReference type="SUPFAM" id="SSF51735">
    <property type="entry name" value="NAD(P)-binding Rossmann-fold domains"/>
    <property type="match status" value="1"/>
</dbReference>
<organism evidence="9 10">
    <name type="scientific">Pseudorhodoferax soli</name>
    <dbReference type="NCBI Taxonomy" id="545864"/>
    <lineage>
        <taxon>Bacteria</taxon>
        <taxon>Pseudomonadati</taxon>
        <taxon>Pseudomonadota</taxon>
        <taxon>Betaproteobacteria</taxon>
        <taxon>Burkholderiales</taxon>
        <taxon>Comamonadaceae</taxon>
    </lineage>
</organism>
<evidence type="ECO:0000256" key="3">
    <source>
        <dbReference type="ARBA" id="ARBA00013190"/>
    </source>
</evidence>
<dbReference type="GO" id="GO:0004022">
    <property type="term" value="F:alcohol dehydrogenase (NAD+) activity"/>
    <property type="evidence" value="ECO:0007669"/>
    <property type="project" value="UniProtKB-EC"/>
</dbReference>
<dbReference type="InterPro" id="IPR020843">
    <property type="entry name" value="ER"/>
</dbReference>
<evidence type="ECO:0000256" key="6">
    <source>
        <dbReference type="ARBA" id="ARBA00023002"/>
    </source>
</evidence>
<dbReference type="SUPFAM" id="SSF50129">
    <property type="entry name" value="GroES-like"/>
    <property type="match status" value="1"/>
</dbReference>
<feature type="domain" description="Enoyl reductase (ER)" evidence="8">
    <location>
        <begin position="10"/>
        <end position="349"/>
    </location>
</feature>